<organism evidence="1 2">
    <name type="scientific">Salipiger abyssi</name>
    <dbReference type="NCBI Taxonomy" id="1250539"/>
    <lineage>
        <taxon>Bacteria</taxon>
        <taxon>Pseudomonadati</taxon>
        <taxon>Pseudomonadota</taxon>
        <taxon>Alphaproteobacteria</taxon>
        <taxon>Rhodobacterales</taxon>
        <taxon>Roseobacteraceae</taxon>
        <taxon>Salipiger</taxon>
    </lineage>
</organism>
<dbReference type="STRING" id="1250539.Ga0080574_TMP4105"/>
<dbReference type="OrthoDB" id="9989560at2"/>
<evidence type="ECO:0008006" key="3">
    <source>
        <dbReference type="Google" id="ProtNLM"/>
    </source>
</evidence>
<name>A0A1P8UYI4_9RHOB</name>
<gene>
    <name evidence="1" type="ORF">Ga0080574_TMP4105</name>
</gene>
<dbReference type="AlphaFoldDB" id="A0A1P8UYI4"/>
<evidence type="ECO:0000313" key="2">
    <source>
        <dbReference type="Proteomes" id="UP000187059"/>
    </source>
</evidence>
<dbReference type="EMBL" id="CP015093">
    <property type="protein sequence ID" value="APZ54439.1"/>
    <property type="molecule type" value="Genomic_DNA"/>
</dbReference>
<dbReference type="KEGG" id="paby:Ga0080574_TMP4105"/>
<protein>
    <recommendedName>
        <fullName evidence="3">Periplasmic heavy metal sensor</fullName>
    </recommendedName>
</protein>
<accession>A0A1P8UYI4</accession>
<sequence length="131" mass="13959">MGRIRRNSGRIALIAVLAVSLLGNALTAGALLRFKAMRSELLGPVAEAAVFPREVRRDLRAALAENADTLRPALHDLARARAAIVTAGMTEPFDRAEVEAAMDIFRDEAEATIAQVQAVVLEVLAARAGSE</sequence>
<dbReference type="Proteomes" id="UP000187059">
    <property type="component" value="Chromosome"/>
</dbReference>
<proteinExistence type="predicted"/>
<keyword evidence="2" id="KW-1185">Reference proteome</keyword>
<evidence type="ECO:0000313" key="1">
    <source>
        <dbReference type="EMBL" id="APZ54439.1"/>
    </source>
</evidence>
<reference evidence="1 2" key="1">
    <citation type="submission" date="2016-04" db="EMBL/GenBank/DDBJ databases">
        <title>Deep-sea bacteria in the southern Pacific.</title>
        <authorList>
            <person name="Tang K."/>
        </authorList>
    </citation>
    <scope>NUCLEOTIDE SEQUENCE [LARGE SCALE GENOMIC DNA]</scope>
    <source>
        <strain evidence="1 2">JLT2014</strain>
    </source>
</reference>
<dbReference type="RefSeq" id="WP_076703914.1">
    <property type="nucleotide sequence ID" value="NZ_CP015093.1"/>
</dbReference>